<evidence type="ECO:0000256" key="1">
    <source>
        <dbReference type="ARBA" id="ARBA00022553"/>
    </source>
</evidence>
<dbReference type="PROSITE" id="PS50110">
    <property type="entry name" value="RESPONSE_REGULATORY"/>
    <property type="match status" value="1"/>
</dbReference>
<gene>
    <name evidence="6" type="ORF">H6G05_15480</name>
</gene>
<proteinExistence type="predicted"/>
<dbReference type="PANTHER" id="PTHR43214">
    <property type="entry name" value="TWO-COMPONENT RESPONSE REGULATOR"/>
    <property type="match status" value="1"/>
</dbReference>
<reference evidence="6 7" key="1">
    <citation type="journal article" date="2020" name="ISME J.">
        <title>Comparative genomics reveals insights into cyanobacterial evolution and habitat adaptation.</title>
        <authorList>
            <person name="Chen M.Y."/>
            <person name="Teng W.K."/>
            <person name="Zhao L."/>
            <person name="Hu C.X."/>
            <person name="Zhou Y.K."/>
            <person name="Han B.P."/>
            <person name="Song L.R."/>
            <person name="Shu W.S."/>
        </authorList>
    </citation>
    <scope>NUCLEOTIDE SEQUENCE [LARGE SCALE GENOMIC DNA]</scope>
    <source>
        <strain evidence="6 7">FACHB-1050</strain>
    </source>
</reference>
<dbReference type="PANTHER" id="PTHR43214:SF43">
    <property type="entry name" value="TWO-COMPONENT RESPONSE REGULATOR"/>
    <property type="match status" value="1"/>
</dbReference>
<protein>
    <submittedName>
        <fullName evidence="6">Response regulator transcription factor</fullName>
    </submittedName>
</protein>
<evidence type="ECO:0000259" key="4">
    <source>
        <dbReference type="PROSITE" id="PS50043"/>
    </source>
</evidence>
<comment type="caution">
    <text evidence="6">The sequence shown here is derived from an EMBL/GenBank/DDBJ whole genome shotgun (WGS) entry which is preliminary data.</text>
</comment>
<keyword evidence="1 3" id="KW-0597">Phosphoprotein</keyword>
<keyword evidence="2" id="KW-0238">DNA-binding</keyword>
<name>A0ABR8CEX0_9CYAN</name>
<dbReference type="Gene3D" id="3.40.50.2300">
    <property type="match status" value="1"/>
</dbReference>
<dbReference type="PRINTS" id="PR00038">
    <property type="entry name" value="HTHLUXR"/>
</dbReference>
<dbReference type="CDD" id="cd06170">
    <property type="entry name" value="LuxR_C_like"/>
    <property type="match status" value="1"/>
</dbReference>
<evidence type="ECO:0000313" key="6">
    <source>
        <dbReference type="EMBL" id="MBD2318241.1"/>
    </source>
</evidence>
<feature type="domain" description="Response regulatory" evidence="5">
    <location>
        <begin position="3"/>
        <end position="119"/>
    </location>
</feature>
<organism evidence="6 7">
    <name type="scientific">Phormidium tenue FACHB-1050</name>
    <dbReference type="NCBI Taxonomy" id="2692857"/>
    <lineage>
        <taxon>Bacteria</taxon>
        <taxon>Bacillati</taxon>
        <taxon>Cyanobacteriota</taxon>
        <taxon>Cyanophyceae</taxon>
        <taxon>Oscillatoriophycideae</taxon>
        <taxon>Oscillatoriales</taxon>
        <taxon>Oscillatoriaceae</taxon>
        <taxon>Phormidium</taxon>
    </lineage>
</organism>
<evidence type="ECO:0000256" key="2">
    <source>
        <dbReference type="ARBA" id="ARBA00023125"/>
    </source>
</evidence>
<dbReference type="Proteomes" id="UP000618445">
    <property type="component" value="Unassembled WGS sequence"/>
</dbReference>
<feature type="domain" description="HTH luxR-type" evidence="4">
    <location>
        <begin position="145"/>
        <end position="210"/>
    </location>
</feature>
<dbReference type="InterPro" id="IPR058245">
    <property type="entry name" value="NreC/VraR/RcsB-like_REC"/>
</dbReference>
<dbReference type="SMART" id="SM00448">
    <property type="entry name" value="REC"/>
    <property type="match status" value="1"/>
</dbReference>
<dbReference type="InterPro" id="IPR000792">
    <property type="entry name" value="Tscrpt_reg_LuxR_C"/>
</dbReference>
<accession>A0ABR8CEX0</accession>
<dbReference type="PROSITE" id="PS50043">
    <property type="entry name" value="HTH_LUXR_2"/>
    <property type="match status" value="1"/>
</dbReference>
<feature type="modified residue" description="4-aspartylphosphate" evidence="3">
    <location>
        <position position="54"/>
    </location>
</feature>
<dbReference type="InterPro" id="IPR011006">
    <property type="entry name" value="CheY-like_superfamily"/>
</dbReference>
<dbReference type="InterPro" id="IPR016032">
    <property type="entry name" value="Sig_transdc_resp-reg_C-effctor"/>
</dbReference>
<evidence type="ECO:0000313" key="7">
    <source>
        <dbReference type="Proteomes" id="UP000618445"/>
    </source>
</evidence>
<keyword evidence="7" id="KW-1185">Reference proteome</keyword>
<dbReference type="CDD" id="cd17535">
    <property type="entry name" value="REC_NarL-like"/>
    <property type="match status" value="1"/>
</dbReference>
<sequence length="217" mass="24110">MIRLLLVDDQEMFREGLAALLSLEDDLEVVGQAGDGQRAIALAEELQPDIVLLDVQMPICDGVVATREIHQRFPWIRILVLTTFDQDEYIWRSLQAGALGYILKSATSKQVAAAIRTLNQGYSQLGATIASKLFAQLNSTSLAANAEYQHRFSDRELEILQLLGKGKTNQEMAQILHLAHGTVKNHISRILNELGVSDRTQAALWAQQHLNKPTDAK</sequence>
<dbReference type="Pfam" id="PF00196">
    <property type="entry name" value="GerE"/>
    <property type="match status" value="1"/>
</dbReference>
<dbReference type="InterPro" id="IPR039420">
    <property type="entry name" value="WalR-like"/>
</dbReference>
<dbReference type="EMBL" id="JACJQY010000026">
    <property type="protein sequence ID" value="MBD2318241.1"/>
    <property type="molecule type" value="Genomic_DNA"/>
</dbReference>
<dbReference type="InterPro" id="IPR001789">
    <property type="entry name" value="Sig_transdc_resp-reg_receiver"/>
</dbReference>
<dbReference type="RefSeq" id="WP_190579096.1">
    <property type="nucleotide sequence ID" value="NZ_CAWPQU010000019.1"/>
</dbReference>
<evidence type="ECO:0000259" key="5">
    <source>
        <dbReference type="PROSITE" id="PS50110"/>
    </source>
</evidence>
<dbReference type="SMART" id="SM00421">
    <property type="entry name" value="HTH_LUXR"/>
    <property type="match status" value="1"/>
</dbReference>
<dbReference type="Pfam" id="PF00072">
    <property type="entry name" value="Response_reg"/>
    <property type="match status" value="1"/>
</dbReference>
<dbReference type="SUPFAM" id="SSF46894">
    <property type="entry name" value="C-terminal effector domain of the bipartite response regulators"/>
    <property type="match status" value="1"/>
</dbReference>
<evidence type="ECO:0000256" key="3">
    <source>
        <dbReference type="PROSITE-ProRule" id="PRU00169"/>
    </source>
</evidence>
<dbReference type="SUPFAM" id="SSF52172">
    <property type="entry name" value="CheY-like"/>
    <property type="match status" value="1"/>
</dbReference>